<evidence type="ECO:0000256" key="1">
    <source>
        <dbReference type="ARBA" id="ARBA00004370"/>
    </source>
</evidence>
<dbReference type="Proteomes" id="UP001432322">
    <property type="component" value="Unassembled WGS sequence"/>
</dbReference>
<reference evidence="12" key="1">
    <citation type="submission" date="2023-10" db="EMBL/GenBank/DDBJ databases">
        <title>Genome assembly of Pristionchus species.</title>
        <authorList>
            <person name="Yoshida K."/>
            <person name="Sommer R.J."/>
        </authorList>
    </citation>
    <scope>NUCLEOTIDE SEQUENCE</scope>
    <source>
        <strain evidence="12">RS5133</strain>
    </source>
</reference>
<dbReference type="EMBL" id="BTSY01000002">
    <property type="protein sequence ID" value="GMT16667.1"/>
    <property type="molecule type" value="Genomic_DNA"/>
</dbReference>
<sequence>VIKLYAWEVPMEEHIASIRDRELDLIKKAQFVKNLIDTFNTASPFLVAAASFGTFILSSDQNILTPQVAFVSLTLFNQLRSPMTMVAMLINMLVQAVVSNRRLKSFFVSEELDESNVTRNANPDSSLNSVEFRRVDAVWDEHESAKPTLREIDTLVKRGSFISVVGTVGSGKSSVLSAMLGELTRLRGEIRVNGSVAYVPQQAWIQNLSVRDNITFGKPFDRRWYDKVIFSCALAPDFAILPHGDQTEIGEKGINLSGGQKARISLARAVYQQDDVYLLDDPLSAVDAHVGRHIYSHVIGPSGLLATKTRILVTHGLTYTKDAEEILVMSDGLIIERGTFEGLLKQEGVFSKLMEEYAKASSEEEEGEESDDEMPEFSSKEMEETLEEEEYYECARSLKYRHREVTAKSPEKESEEEENKLIQKEGMEKGGVKSTIYLEYIRAASTPLFVIFLLTYGVYQVFQMLRSFWLSSWSNENDPAYNGTKMDQVARLGVYIGLGLVESIGFLISLVFLLFGGLNASRRLHAPLIHNLMRSPVSFFDTTPLGRILNRCSKDVDTIDSQLPMNTRYFVMCIYSIVSTLLVIVLATPIFIVVIIPLTVIYVLFLRFYVPTARQLKRLESVNRSPVYSHFGESIQGAASIRAYRRVGEFCLSSEEKVDTFIRCKYLNTVSNRWLAVRLEFIGNCVIFFAALFATFSKEWNWGVSAGLVGVSVSYALNITEVLNFAVRQISDIEANIVSVERVKEYSETPNEAEWVIEGKRPPTEWPTDGSVKFNNYSTRYRPGLDLVLKGINAHVNRGEKIGIVGRTGAGKSSFALALFRMIEPAGGSITIDGLDAGEMGLHDLRKKLTIIPQDPVLFSGTLRFNLDPFGEYSDEALWKALQL</sequence>
<feature type="domain" description="ABC transmembrane type-1" evidence="11">
    <location>
        <begin position="1"/>
        <end position="95"/>
    </location>
</feature>
<feature type="domain" description="ABC transmembrane type-1" evidence="11">
    <location>
        <begin position="450"/>
        <end position="735"/>
    </location>
</feature>
<dbReference type="GO" id="GO:0016887">
    <property type="term" value="F:ATP hydrolysis activity"/>
    <property type="evidence" value="ECO:0007669"/>
    <property type="project" value="InterPro"/>
</dbReference>
<feature type="region of interest" description="Disordered" evidence="8">
    <location>
        <begin position="357"/>
        <end position="382"/>
    </location>
</feature>
<dbReference type="InterPro" id="IPR017871">
    <property type="entry name" value="ABC_transporter-like_CS"/>
</dbReference>
<dbReference type="InterPro" id="IPR036640">
    <property type="entry name" value="ABC1_TM_sf"/>
</dbReference>
<dbReference type="Gene3D" id="1.20.1560.10">
    <property type="entry name" value="ABC transporter type 1, transmembrane domain"/>
    <property type="match status" value="2"/>
</dbReference>
<proteinExistence type="predicted"/>
<gene>
    <name evidence="12" type="ORF">PFISCL1PPCAC_7964</name>
</gene>
<comment type="subcellular location">
    <subcellularLocation>
        <location evidence="1">Membrane</location>
    </subcellularLocation>
</comment>
<keyword evidence="7 9" id="KW-0472">Membrane</keyword>
<dbReference type="CDD" id="cd18603">
    <property type="entry name" value="ABC_6TM_MRP1_2_3_6_D2_like"/>
    <property type="match status" value="1"/>
</dbReference>
<dbReference type="FunFam" id="3.40.50.300:FF:002586">
    <property type="entry name" value="Putative abc transporter c family member"/>
    <property type="match status" value="1"/>
</dbReference>
<organism evidence="12 13">
    <name type="scientific">Pristionchus fissidentatus</name>
    <dbReference type="NCBI Taxonomy" id="1538716"/>
    <lineage>
        <taxon>Eukaryota</taxon>
        <taxon>Metazoa</taxon>
        <taxon>Ecdysozoa</taxon>
        <taxon>Nematoda</taxon>
        <taxon>Chromadorea</taxon>
        <taxon>Rhabditida</taxon>
        <taxon>Rhabditina</taxon>
        <taxon>Diplogasteromorpha</taxon>
        <taxon>Diplogasteroidea</taxon>
        <taxon>Neodiplogasteridae</taxon>
        <taxon>Pristionchus</taxon>
    </lineage>
</organism>
<keyword evidence="2" id="KW-0813">Transport</keyword>
<evidence type="ECO:0000313" key="13">
    <source>
        <dbReference type="Proteomes" id="UP001432322"/>
    </source>
</evidence>
<dbReference type="Pfam" id="PF00664">
    <property type="entry name" value="ABC_membrane"/>
    <property type="match status" value="2"/>
</dbReference>
<evidence type="ECO:0000256" key="5">
    <source>
        <dbReference type="ARBA" id="ARBA00022840"/>
    </source>
</evidence>
<dbReference type="InterPro" id="IPR003439">
    <property type="entry name" value="ABC_transporter-like_ATP-bd"/>
</dbReference>
<feature type="transmembrane region" description="Helical" evidence="9">
    <location>
        <begin position="700"/>
        <end position="719"/>
    </location>
</feature>
<keyword evidence="13" id="KW-1185">Reference proteome</keyword>
<dbReference type="Pfam" id="PF00005">
    <property type="entry name" value="ABC_tran"/>
    <property type="match status" value="2"/>
</dbReference>
<keyword evidence="6 9" id="KW-1133">Transmembrane helix</keyword>
<comment type="caution">
    <text evidence="12">The sequence shown here is derived from an EMBL/GenBank/DDBJ whole genome shotgun (WGS) entry which is preliminary data.</text>
</comment>
<feature type="compositionally biased region" description="Acidic residues" evidence="8">
    <location>
        <begin position="363"/>
        <end position="375"/>
    </location>
</feature>
<dbReference type="PANTHER" id="PTHR24223:SF434">
    <property type="entry name" value="MULTIDRUG RESISTANCE PROTEIN MRP-7"/>
    <property type="match status" value="1"/>
</dbReference>
<dbReference type="GO" id="GO:0016020">
    <property type="term" value="C:membrane"/>
    <property type="evidence" value="ECO:0007669"/>
    <property type="project" value="UniProtKB-SubCell"/>
</dbReference>
<dbReference type="InterPro" id="IPR011527">
    <property type="entry name" value="ABC1_TM_dom"/>
</dbReference>
<name>A0AAV5VD53_9BILA</name>
<evidence type="ECO:0000313" key="12">
    <source>
        <dbReference type="EMBL" id="GMT16667.1"/>
    </source>
</evidence>
<evidence type="ECO:0000256" key="7">
    <source>
        <dbReference type="ARBA" id="ARBA00023136"/>
    </source>
</evidence>
<dbReference type="InterPro" id="IPR027417">
    <property type="entry name" value="P-loop_NTPase"/>
</dbReference>
<feature type="transmembrane region" description="Helical" evidence="9">
    <location>
        <begin position="569"/>
        <end position="586"/>
    </location>
</feature>
<dbReference type="SUPFAM" id="SSF90123">
    <property type="entry name" value="ABC transporter transmembrane region"/>
    <property type="match status" value="2"/>
</dbReference>
<evidence type="ECO:0000256" key="2">
    <source>
        <dbReference type="ARBA" id="ARBA00022448"/>
    </source>
</evidence>
<accession>A0AAV5VD53</accession>
<evidence type="ECO:0000256" key="4">
    <source>
        <dbReference type="ARBA" id="ARBA00022741"/>
    </source>
</evidence>
<dbReference type="PROSITE" id="PS00211">
    <property type="entry name" value="ABC_TRANSPORTER_1"/>
    <property type="match status" value="1"/>
</dbReference>
<feature type="transmembrane region" description="Helical" evidence="9">
    <location>
        <begin position="443"/>
        <end position="462"/>
    </location>
</feature>
<dbReference type="Gene3D" id="3.40.50.300">
    <property type="entry name" value="P-loop containing nucleotide triphosphate hydrolases"/>
    <property type="match status" value="2"/>
</dbReference>
<dbReference type="InterPro" id="IPR003593">
    <property type="entry name" value="AAA+_ATPase"/>
</dbReference>
<dbReference type="SUPFAM" id="SSF52540">
    <property type="entry name" value="P-loop containing nucleoside triphosphate hydrolases"/>
    <property type="match status" value="2"/>
</dbReference>
<keyword evidence="4" id="KW-0547">Nucleotide-binding</keyword>
<evidence type="ECO:0000256" key="9">
    <source>
        <dbReference type="SAM" id="Phobius"/>
    </source>
</evidence>
<evidence type="ECO:0000256" key="8">
    <source>
        <dbReference type="SAM" id="MobiDB-lite"/>
    </source>
</evidence>
<evidence type="ECO:0000256" key="6">
    <source>
        <dbReference type="ARBA" id="ARBA00022989"/>
    </source>
</evidence>
<feature type="transmembrane region" description="Helical" evidence="9">
    <location>
        <begin position="492"/>
        <end position="515"/>
    </location>
</feature>
<keyword evidence="3 9" id="KW-0812">Transmembrane</keyword>
<dbReference type="CDD" id="cd03250">
    <property type="entry name" value="ABCC_MRP_domain1"/>
    <property type="match status" value="1"/>
</dbReference>
<dbReference type="SMART" id="SM00382">
    <property type="entry name" value="AAA"/>
    <property type="match status" value="2"/>
</dbReference>
<dbReference type="PANTHER" id="PTHR24223">
    <property type="entry name" value="ATP-BINDING CASSETTE SUB-FAMILY C"/>
    <property type="match status" value="1"/>
</dbReference>
<dbReference type="FunFam" id="3.40.50.300:FF:001792">
    <property type="entry name" value="Putative abc transporter"/>
    <property type="match status" value="1"/>
</dbReference>
<dbReference type="AlphaFoldDB" id="A0AAV5VD53"/>
<evidence type="ECO:0000259" key="11">
    <source>
        <dbReference type="PROSITE" id="PS50929"/>
    </source>
</evidence>
<feature type="non-terminal residue" evidence="12">
    <location>
        <position position="1"/>
    </location>
</feature>
<dbReference type="GO" id="GO:0140359">
    <property type="term" value="F:ABC-type transporter activity"/>
    <property type="evidence" value="ECO:0007669"/>
    <property type="project" value="InterPro"/>
</dbReference>
<dbReference type="InterPro" id="IPR050173">
    <property type="entry name" value="ABC_transporter_C-like"/>
</dbReference>
<dbReference type="PROSITE" id="PS50929">
    <property type="entry name" value="ABC_TM1F"/>
    <property type="match status" value="2"/>
</dbReference>
<dbReference type="PROSITE" id="PS50893">
    <property type="entry name" value="ABC_TRANSPORTER_2"/>
    <property type="match status" value="1"/>
</dbReference>
<evidence type="ECO:0008006" key="14">
    <source>
        <dbReference type="Google" id="ProtNLM"/>
    </source>
</evidence>
<keyword evidence="5" id="KW-0067">ATP-binding</keyword>
<dbReference type="FunFam" id="1.20.1560.10:FF:000100">
    <property type="entry name" value="ABC transporter ATP-binding protein"/>
    <property type="match status" value="1"/>
</dbReference>
<feature type="transmembrane region" description="Helical" evidence="9">
    <location>
        <begin position="675"/>
        <end position="694"/>
    </location>
</feature>
<evidence type="ECO:0000256" key="3">
    <source>
        <dbReference type="ARBA" id="ARBA00022692"/>
    </source>
</evidence>
<dbReference type="GO" id="GO:0005524">
    <property type="term" value="F:ATP binding"/>
    <property type="evidence" value="ECO:0007669"/>
    <property type="project" value="UniProtKB-KW"/>
</dbReference>
<protein>
    <recommendedName>
        <fullName evidence="14">ABC transporter ATP-binding protein</fullName>
    </recommendedName>
</protein>
<evidence type="ECO:0000259" key="10">
    <source>
        <dbReference type="PROSITE" id="PS50893"/>
    </source>
</evidence>
<feature type="non-terminal residue" evidence="12">
    <location>
        <position position="884"/>
    </location>
</feature>
<feature type="domain" description="ABC transporter" evidence="10">
    <location>
        <begin position="132"/>
        <end position="356"/>
    </location>
</feature>